<feature type="compositionally biased region" description="Low complexity" evidence="1">
    <location>
        <begin position="50"/>
        <end position="61"/>
    </location>
</feature>
<feature type="region of interest" description="Disordered" evidence="1">
    <location>
        <begin position="783"/>
        <end position="820"/>
    </location>
</feature>
<feature type="region of interest" description="Disordered" evidence="1">
    <location>
        <begin position="1239"/>
        <end position="1272"/>
    </location>
</feature>
<feature type="region of interest" description="Disordered" evidence="1">
    <location>
        <begin position="430"/>
        <end position="477"/>
    </location>
</feature>
<feature type="compositionally biased region" description="Low complexity" evidence="1">
    <location>
        <begin position="1241"/>
        <end position="1262"/>
    </location>
</feature>
<evidence type="ECO:0000256" key="1">
    <source>
        <dbReference type="SAM" id="MobiDB-lite"/>
    </source>
</evidence>
<feature type="compositionally biased region" description="Polar residues" evidence="1">
    <location>
        <begin position="1"/>
        <end position="11"/>
    </location>
</feature>
<organism evidence="3 4">
    <name type="scientific">Cryptococcus amylolentus CBS 6039</name>
    <dbReference type="NCBI Taxonomy" id="1295533"/>
    <lineage>
        <taxon>Eukaryota</taxon>
        <taxon>Fungi</taxon>
        <taxon>Dikarya</taxon>
        <taxon>Basidiomycota</taxon>
        <taxon>Agaricomycotina</taxon>
        <taxon>Tremellomycetes</taxon>
        <taxon>Tremellales</taxon>
        <taxon>Cryptococcaceae</taxon>
        <taxon>Cryptococcus</taxon>
    </lineage>
</organism>
<feature type="compositionally biased region" description="Polar residues" evidence="1">
    <location>
        <begin position="676"/>
        <end position="709"/>
    </location>
</feature>
<dbReference type="Pfam" id="PF26147">
    <property type="entry name" value="AB_HYDROLASE_YMC0-YMC35"/>
    <property type="match status" value="2"/>
</dbReference>
<feature type="compositionally biased region" description="Low complexity" evidence="1">
    <location>
        <begin position="538"/>
        <end position="553"/>
    </location>
</feature>
<feature type="compositionally biased region" description="Polar residues" evidence="1">
    <location>
        <begin position="600"/>
        <end position="612"/>
    </location>
</feature>
<gene>
    <name evidence="3" type="ORF">L202_04555</name>
</gene>
<dbReference type="EMBL" id="AWGJ01000006">
    <property type="protein sequence ID" value="ODN79051.1"/>
    <property type="molecule type" value="Genomic_DNA"/>
</dbReference>
<feature type="compositionally biased region" description="Polar residues" evidence="1">
    <location>
        <begin position="252"/>
        <end position="267"/>
    </location>
</feature>
<evidence type="ECO:0000259" key="2">
    <source>
        <dbReference type="Pfam" id="PF26147"/>
    </source>
</evidence>
<feature type="domain" description="YMC020W-like alpha/beta hydrolase" evidence="2">
    <location>
        <begin position="829"/>
        <end position="950"/>
    </location>
</feature>
<dbReference type="Proteomes" id="UP000094065">
    <property type="component" value="Unassembled WGS sequence"/>
</dbReference>
<dbReference type="PANTHER" id="PTHR47349:SF1">
    <property type="entry name" value="AER328WP"/>
    <property type="match status" value="1"/>
</dbReference>
<feature type="compositionally biased region" description="Polar residues" evidence="1">
    <location>
        <begin position="355"/>
        <end position="365"/>
    </location>
</feature>
<dbReference type="InterPro" id="IPR058933">
    <property type="entry name" value="YMC020W-like_ab_hydrolase"/>
</dbReference>
<feature type="region of interest" description="Disordered" evidence="1">
    <location>
        <begin position="588"/>
        <end position="723"/>
    </location>
</feature>
<feature type="region of interest" description="Disordered" evidence="1">
    <location>
        <begin position="492"/>
        <end position="573"/>
    </location>
</feature>
<dbReference type="RefSeq" id="XP_018994097.1">
    <property type="nucleotide sequence ID" value="XM_019138660.1"/>
</dbReference>
<feature type="domain" description="YMC020W-like alpha/beta hydrolase" evidence="2">
    <location>
        <begin position="996"/>
        <end position="1199"/>
    </location>
</feature>
<feature type="compositionally biased region" description="Low complexity" evidence="1">
    <location>
        <begin position="12"/>
        <end position="22"/>
    </location>
</feature>
<reference evidence="3 4" key="1">
    <citation type="submission" date="2016-06" db="EMBL/GenBank/DDBJ databases">
        <title>Evolution of pathogenesis and genome organization in the Tremellales.</title>
        <authorList>
            <person name="Cuomo C."/>
            <person name="Litvintseva A."/>
            <person name="Heitman J."/>
            <person name="Chen Y."/>
            <person name="Sun S."/>
            <person name="Springer D."/>
            <person name="Dromer F."/>
            <person name="Young S."/>
            <person name="Zeng Q."/>
            <person name="Chapman S."/>
            <person name="Gujja S."/>
            <person name="Saif S."/>
            <person name="Birren B."/>
        </authorList>
    </citation>
    <scope>NUCLEOTIDE SEQUENCE [LARGE SCALE GENOMIC DNA]</scope>
    <source>
        <strain evidence="3 4">CBS 6039</strain>
    </source>
</reference>
<feature type="region of interest" description="Disordered" evidence="1">
    <location>
        <begin position="972"/>
        <end position="993"/>
    </location>
</feature>
<feature type="region of interest" description="Disordered" evidence="1">
    <location>
        <begin position="1"/>
        <end position="418"/>
    </location>
</feature>
<feature type="compositionally biased region" description="Polar residues" evidence="1">
    <location>
        <begin position="165"/>
        <end position="178"/>
    </location>
</feature>
<accession>A0A1E3HU94</accession>
<comment type="caution">
    <text evidence="3">The sequence shown here is derived from an EMBL/GenBank/DDBJ whole genome shotgun (WGS) entry which is preliminary data.</text>
</comment>
<evidence type="ECO:0000313" key="3">
    <source>
        <dbReference type="EMBL" id="ODN79051.1"/>
    </source>
</evidence>
<feature type="compositionally biased region" description="Basic and acidic residues" evidence="1">
    <location>
        <begin position="792"/>
        <end position="815"/>
    </location>
</feature>
<feature type="compositionally biased region" description="Polar residues" evidence="1">
    <location>
        <begin position="405"/>
        <end position="416"/>
    </location>
</feature>
<feature type="compositionally biased region" description="Basic and acidic residues" evidence="1">
    <location>
        <begin position="640"/>
        <end position="654"/>
    </location>
</feature>
<evidence type="ECO:0000313" key="4">
    <source>
        <dbReference type="Proteomes" id="UP000094065"/>
    </source>
</evidence>
<feature type="compositionally biased region" description="Basic and acidic residues" evidence="1">
    <location>
        <begin position="191"/>
        <end position="203"/>
    </location>
</feature>
<keyword evidence="4" id="KW-1185">Reference proteome</keyword>
<feature type="region of interest" description="Disordered" evidence="1">
    <location>
        <begin position="1426"/>
        <end position="1451"/>
    </location>
</feature>
<name>A0A1E3HU94_9TREE</name>
<proteinExistence type="predicted"/>
<dbReference type="GeneID" id="30155864"/>
<feature type="compositionally biased region" description="Low complexity" evidence="1">
    <location>
        <begin position="384"/>
        <end position="397"/>
    </location>
</feature>
<protein>
    <recommendedName>
        <fullName evidence="2">YMC020W-like alpha/beta hydrolase domain-containing protein</fullName>
    </recommendedName>
</protein>
<feature type="compositionally biased region" description="Polar residues" evidence="1">
    <location>
        <begin position="468"/>
        <end position="477"/>
    </location>
</feature>
<feature type="compositionally biased region" description="Basic and acidic residues" evidence="1">
    <location>
        <begin position="458"/>
        <end position="467"/>
    </location>
</feature>
<dbReference type="OrthoDB" id="5598028at2759"/>
<sequence length="1451" mass="154245">MSHPPSRNSSVPRLRAPSALRSPPSPRYSTAPSISLVIAHGSSDTPRPAPSSNPARSGSASEEALSRQLDGASGGRHMGLRSRRSSTATTATMGGTNGGERQESGGVLSEEPEDIGDRVSSPLAGPSSLPLPMGSEGGKRQADGEAGLEMAGGGRESIKRKLNGKASSTWLKWSSATSKPPPNVLPGGSAKGKERAVDEDKGNPDQIASEPPPIDAPTTSDADSPMHTLPPTDPPRKTEPLAVPKPADLKRTPSTRSSSPLKNATQAQRDEIMRTRKPSTMENGEKGDRGGWWRSLSRGTKGLGVEKEKDQKAGSGPGEESGEVDKPEEAQQSSPKADVPAPPSEDDPTPIPRSDPSSLPPSQSEFEPAPKIPAFEPPAPELVPSASPSATSAALPPSLEPELKPTNNAPSASSVTARGWKDYLSWSKANAPGVERKSVSESGQGSAPSDEVGLEPPSDERPPEHESTPQAAQPQAPSTWSSYFYALVAEQKAKASAPEAARPVAPTAVDEEQMPIPAQPTDVQKPPPASEPFSTPFATPSSHTEPASPSSSPLRPPNPANGNGNGNVSSSRRSSAAGWLNYLAFRASEKKVDAGAGSGSVDTGTEESSVMDFSNDPHFPADPAASGINPNQLAPPSGKEASRGREGGRERERGGGAVSITPKASQNLEVARKRLSSASSVSNGATGSVSTSPNPKSSQASPNKVNKNGSALPHPLPPSVQPNLVIPTFATTFDRPPRSFLPLPPTSPPFSPTAKQEQKGLAATTTGYAWKALGAVGSYVYGEAPPKTTSESLKEDEGETRGRGEGRKVGGDLPRRVGLGVGGPDDGWKNVRRVVVVGVHGWFPAKMLNSVIGEPTGTSVKFANMMGQAVKQFFDEKGVDDLRLTLMPLEGEGTIDSRVDKLYKAYLSNPAWINDLRRADAIFFAAHSQGCIVTTHLISRMIAQGHIRTSHNAEAVSRCEWAFGPIGVVPPSSSSPHRRHSYEQHSSSIPGAEGGKQKVAMLSMCGVHLGPLYSISTSSVIQPYLQWFENAAARELFEFQDTTSPVSLAYQRALAMVLENEVRVVLLASLNDQVVPIYGASFSCATHPLLLRALYVDGASYTQSDFMTNLLCFAFMLRNAGIDDERLVEHLSEATAGGLTGLGHSTPYEELSSFSLAVNYLFYATPARKPLPPLQIEPFNARDARNDFELPWIMRALVDAPEVKDLFPGELKDLKEGIVHWKPVTRTLKDIKRRLEPMAGRQSRLRPLPNSPSSASLVSQNAADHHTGTSPVHSKNLTAAIAVWLGGQAELGVYGSRQRRFLHIPLSGEPTGTSAQVFAEYEWGGLGSSQFLSMRRAGGMTLQVDVTLPTPRRGERLILESGQVKFIALSILDTIPDTGYRLYKRTSPILLGSTTSAAPTPSSLPRHISRLPSSLRLPHPLHHALNASTRPKATIPRHITPHDLRPSPPRS</sequence>
<feature type="compositionally biased region" description="Low complexity" evidence="1">
    <location>
        <begin position="560"/>
        <end position="573"/>
    </location>
</feature>
<dbReference type="PANTHER" id="PTHR47349">
    <property type="entry name" value="CHROMOSOME 8, WHOLE GENOME SHOTGUN SEQUENCE"/>
    <property type="match status" value="1"/>
</dbReference>
<feature type="compositionally biased region" description="Low complexity" evidence="1">
    <location>
        <begin position="120"/>
        <end position="134"/>
    </location>
</feature>
<dbReference type="InterPro" id="IPR058934">
    <property type="entry name" value="YMC020W-like"/>
</dbReference>